<accession>A0A0T9BQ24</accession>
<evidence type="ECO:0000313" key="4">
    <source>
        <dbReference type="EMBL" id="CKS42284.1"/>
    </source>
</evidence>
<evidence type="ECO:0000313" key="7">
    <source>
        <dbReference type="EMBL" id="COV47700.1"/>
    </source>
</evidence>
<evidence type="ECO:0000313" key="12">
    <source>
        <dbReference type="Proteomes" id="UP000048948"/>
    </source>
</evidence>
<dbReference type="AlphaFoldDB" id="A0A0T9BQ24"/>
<evidence type="ECO:0000313" key="6">
    <source>
        <dbReference type="EMBL" id="CNV70454.1"/>
    </source>
</evidence>
<evidence type="ECO:0000313" key="9">
    <source>
        <dbReference type="Proteomes" id="UP000039217"/>
    </source>
</evidence>
<dbReference type="Proteomes" id="UP000046947">
    <property type="component" value="Unassembled WGS sequence"/>
</dbReference>
<dbReference type="EMBL" id="CQQC01001168">
    <property type="protein sequence ID" value="CNV70454.1"/>
    <property type="molecule type" value="Genomic_DNA"/>
</dbReference>
<reference evidence="8 9" key="2">
    <citation type="submission" date="2015-03" db="EMBL/GenBank/DDBJ databases">
        <authorList>
            <consortium name="Pathogen Informatics"/>
        </authorList>
    </citation>
    <scope>NUCLEOTIDE SEQUENCE [LARGE SCALE GENOMIC DNA]</scope>
    <source>
        <strain evidence="4 12">Bir 172</strain>
        <strain evidence="5 14">Bir 185</strain>
        <strain evidence="3 13">Bir 187</strain>
        <strain evidence="2 10">C09601061</strain>
        <strain evidence="6 9">D00501624</strain>
        <strain evidence="1 11">H09601792</strain>
        <strain evidence="8">K00500041</strain>
    </source>
</reference>
<evidence type="ECO:0000313" key="2">
    <source>
        <dbReference type="EMBL" id="CFR64887.1"/>
    </source>
</evidence>
<evidence type="ECO:0000313" key="1">
    <source>
        <dbReference type="EMBL" id="CFE81877.1"/>
    </source>
</evidence>
<organism evidence="7 8">
    <name type="scientific">Mycobacterium tuberculosis</name>
    <dbReference type="NCBI Taxonomy" id="1773"/>
    <lineage>
        <taxon>Bacteria</taxon>
        <taxon>Bacillati</taxon>
        <taxon>Actinomycetota</taxon>
        <taxon>Actinomycetes</taxon>
        <taxon>Mycobacteriales</taxon>
        <taxon>Mycobacteriaceae</taxon>
        <taxon>Mycobacterium</taxon>
        <taxon>Mycobacterium tuberculosis complex</taxon>
    </lineage>
</organism>
<evidence type="ECO:0000313" key="13">
    <source>
        <dbReference type="Proteomes" id="UP000049023"/>
    </source>
</evidence>
<dbReference type="Proteomes" id="UP000050164">
    <property type="component" value="Unassembled WGS sequence"/>
</dbReference>
<dbReference type="Proteomes" id="UP000048948">
    <property type="component" value="Unassembled WGS sequence"/>
</dbReference>
<evidence type="ECO:0000313" key="11">
    <source>
        <dbReference type="Proteomes" id="UP000046947"/>
    </source>
</evidence>
<dbReference type="Proteomes" id="UP000038802">
    <property type="component" value="Unassembled WGS sequence"/>
</dbReference>
<name>A0A0T9BQ24_MYCTX</name>
<dbReference type="EMBL" id="CNFT01000946">
    <property type="protein sequence ID" value="CKS60775.1"/>
    <property type="molecule type" value="Genomic_DNA"/>
</dbReference>
<evidence type="ECO:0000313" key="3">
    <source>
        <dbReference type="EMBL" id="CKQ85820.1"/>
    </source>
</evidence>
<evidence type="ECO:0000313" key="8">
    <source>
        <dbReference type="Proteomes" id="UP000038802"/>
    </source>
</evidence>
<dbReference type="EMBL" id="CSAE01000125">
    <property type="protein sequence ID" value="COV47700.1"/>
    <property type="molecule type" value="Genomic_DNA"/>
</dbReference>
<dbReference type="EMBL" id="CFOH01001229">
    <property type="protein sequence ID" value="CFE81877.1"/>
    <property type="molecule type" value="Genomic_DNA"/>
</dbReference>
<protein>
    <submittedName>
        <fullName evidence="7">Uncharacterized protein</fullName>
    </submittedName>
</protein>
<evidence type="ECO:0000313" key="10">
    <source>
        <dbReference type="Proteomes" id="UP000046680"/>
    </source>
</evidence>
<proteinExistence type="predicted"/>
<sequence>MKSRSTRTETIGLATARETTTDNNGTVAVIADR</sequence>
<dbReference type="EMBL" id="CNFU01000018">
    <property type="protein sequence ID" value="CKQ85820.1"/>
    <property type="molecule type" value="Genomic_DNA"/>
</dbReference>
<dbReference type="Proteomes" id="UP000039217">
    <property type="component" value="Unassembled WGS sequence"/>
</dbReference>
<reference evidence="7" key="1">
    <citation type="submission" date="2015-03" db="EMBL/GenBank/DDBJ databases">
        <authorList>
            <person name="Murphy D."/>
        </authorList>
    </citation>
    <scope>NUCLEOTIDE SEQUENCE [LARGE SCALE GENOMIC DNA]</scope>
    <source>
        <strain evidence="7">K00500041</strain>
    </source>
</reference>
<dbReference type="EMBL" id="CNGE01000296">
    <property type="protein sequence ID" value="CKS42284.1"/>
    <property type="molecule type" value="Genomic_DNA"/>
</dbReference>
<gene>
    <name evidence="2" type="ORF">ERS007657_00111</name>
    <name evidence="6" type="ORF">ERS007661_02956</name>
    <name evidence="1" type="ORF">ERS007688_04328</name>
    <name evidence="7" type="ORF">ERS007703_01471</name>
    <name evidence="4" type="ORF">ERS027646_01828</name>
    <name evidence="5" type="ORF">ERS027659_03333</name>
    <name evidence="3" type="ORF">ERS027661_00180</name>
</gene>
<evidence type="ECO:0000313" key="14">
    <source>
        <dbReference type="Proteomes" id="UP000050164"/>
    </source>
</evidence>
<evidence type="ECO:0000313" key="5">
    <source>
        <dbReference type="EMBL" id="CKS60775.1"/>
    </source>
</evidence>
<dbReference type="Proteomes" id="UP000049023">
    <property type="component" value="Unassembled WGS sequence"/>
</dbReference>
<dbReference type="Proteomes" id="UP000046680">
    <property type="component" value="Unassembled WGS sequence"/>
</dbReference>
<dbReference type="EMBL" id="CGCX01000020">
    <property type="protein sequence ID" value="CFR64887.1"/>
    <property type="molecule type" value="Genomic_DNA"/>
</dbReference>